<dbReference type="PANTHER" id="PTHR34461">
    <property type="entry name" value="EXPRESSED PROTEIN"/>
    <property type="match status" value="1"/>
</dbReference>
<feature type="region of interest" description="Disordered" evidence="1">
    <location>
        <begin position="49"/>
        <end position="74"/>
    </location>
</feature>
<keyword evidence="3" id="KW-1185">Reference proteome</keyword>
<accession>A0AAV5D786</accession>
<reference evidence="2" key="2">
    <citation type="submission" date="2021-12" db="EMBL/GenBank/DDBJ databases">
        <title>Resequencing data analysis of finger millet.</title>
        <authorList>
            <person name="Hatakeyama M."/>
            <person name="Aluri S."/>
            <person name="Balachadran M.T."/>
            <person name="Sivarajan S.R."/>
            <person name="Poveda L."/>
            <person name="Shimizu-Inatsugi R."/>
            <person name="Schlapbach R."/>
            <person name="Sreeman S.M."/>
            <person name="Shimizu K.K."/>
        </authorList>
    </citation>
    <scope>NUCLEOTIDE SEQUENCE</scope>
</reference>
<dbReference type="Proteomes" id="UP001054889">
    <property type="component" value="Unassembled WGS sequence"/>
</dbReference>
<feature type="compositionally biased region" description="Polar residues" evidence="1">
    <location>
        <begin position="406"/>
        <end position="418"/>
    </location>
</feature>
<evidence type="ECO:0000313" key="3">
    <source>
        <dbReference type="Proteomes" id="UP001054889"/>
    </source>
</evidence>
<organism evidence="2 3">
    <name type="scientific">Eleusine coracana subsp. coracana</name>
    <dbReference type="NCBI Taxonomy" id="191504"/>
    <lineage>
        <taxon>Eukaryota</taxon>
        <taxon>Viridiplantae</taxon>
        <taxon>Streptophyta</taxon>
        <taxon>Embryophyta</taxon>
        <taxon>Tracheophyta</taxon>
        <taxon>Spermatophyta</taxon>
        <taxon>Magnoliopsida</taxon>
        <taxon>Liliopsida</taxon>
        <taxon>Poales</taxon>
        <taxon>Poaceae</taxon>
        <taxon>PACMAD clade</taxon>
        <taxon>Chloridoideae</taxon>
        <taxon>Cynodonteae</taxon>
        <taxon>Eleusininae</taxon>
        <taxon>Eleusine</taxon>
    </lineage>
</organism>
<sequence>MPRQRTPAAARFGGAITRRHAALLLQSGIDGGGGVACVKDLRAHRVVPPASASLDSSSPECVAGAKPEPVDSTPPEDVAAVAAVVEDLERKPIGQVLPRSKLVRDPGSFGYRRLLPFLNQMAKNDDSNCKEMPLENTAANSSKEFKGSRIWLFEESGGGGYRESDLLESAELVTLKTGGEPEMKDGCDIVGKGTNTVPRDLAGNKPSLTRCTNSRFVHHKSSFSYKRMLPFLMENEISSYEGERIKIRRVAEETQLAPDKNDVSASGKHHLALSEDPSSECKSAPMENIEEEKSSNADENQILENLQRQPDVLKTSSPERSSAEVQNIIPREASVLSQDPITSYEGESTSDGIDVLAGEQHLPLVSEDVPEECSRDVTKTIVQDKELESDGSYVLEPAVSEASPLEDSTSGGQKTTEQPYGDEGSTLTLDKNEFLTKEKPQLCDTKELLTAQVEETVEVPKPQLCDTSELLTAQVEGTVEFPKVLQCQSPDLGCPDVGLGSPTKTVIPSANQCCTLEHQEAMASLDDPHLDAVMICRTSDPCAVDKFLSVEEMSGAVPHTEPGSSKVGILQQSEGLSLGKRGLSPKKLSPRKGILKRHTRGCKGICMCLDCSTYRLRADRAFEFSRKQMQEADDIIGNLLKEMANLRCLVEKPAGQL</sequence>
<reference evidence="2" key="1">
    <citation type="journal article" date="2018" name="DNA Res.">
        <title>Multiple hybrid de novo genome assembly of finger millet, an orphan allotetraploid crop.</title>
        <authorList>
            <person name="Hatakeyama M."/>
            <person name="Aluri S."/>
            <person name="Balachadran M.T."/>
            <person name="Sivarajan S.R."/>
            <person name="Patrignani A."/>
            <person name="Gruter S."/>
            <person name="Poveda L."/>
            <person name="Shimizu-Inatsugi R."/>
            <person name="Baeten J."/>
            <person name="Francoijs K.J."/>
            <person name="Nataraja K.N."/>
            <person name="Reddy Y.A.N."/>
            <person name="Phadnis S."/>
            <person name="Ravikumar R.L."/>
            <person name="Schlapbach R."/>
            <person name="Sreeman S.M."/>
            <person name="Shimizu K.K."/>
        </authorList>
    </citation>
    <scope>NUCLEOTIDE SEQUENCE</scope>
</reference>
<feature type="compositionally biased region" description="Low complexity" evidence="1">
    <location>
        <begin position="49"/>
        <end position="59"/>
    </location>
</feature>
<feature type="region of interest" description="Disordered" evidence="1">
    <location>
        <begin position="388"/>
        <end position="429"/>
    </location>
</feature>
<gene>
    <name evidence="2" type="primary">ga23804</name>
    <name evidence="2" type="ORF">PR202_ga23804</name>
</gene>
<dbReference type="EMBL" id="BQKI01000012">
    <property type="protein sequence ID" value="GJN06111.1"/>
    <property type="molecule type" value="Genomic_DNA"/>
</dbReference>
<feature type="region of interest" description="Disordered" evidence="1">
    <location>
        <begin position="256"/>
        <end position="350"/>
    </location>
</feature>
<dbReference type="AlphaFoldDB" id="A0AAV5D786"/>
<evidence type="ECO:0000256" key="1">
    <source>
        <dbReference type="SAM" id="MobiDB-lite"/>
    </source>
</evidence>
<dbReference type="PANTHER" id="PTHR34461:SF4">
    <property type="entry name" value="OS01G0101800 PROTEIN"/>
    <property type="match status" value="1"/>
</dbReference>
<comment type="caution">
    <text evidence="2">The sequence shown here is derived from an EMBL/GenBank/DDBJ whole genome shotgun (WGS) entry which is preliminary data.</text>
</comment>
<proteinExistence type="predicted"/>
<name>A0AAV5D786_ELECO</name>
<protein>
    <submittedName>
        <fullName evidence="2">Uncharacterized protein</fullName>
    </submittedName>
</protein>
<feature type="compositionally biased region" description="Polar residues" evidence="1">
    <location>
        <begin position="335"/>
        <end position="350"/>
    </location>
</feature>
<feature type="compositionally biased region" description="Polar residues" evidence="1">
    <location>
        <begin position="297"/>
        <end position="325"/>
    </location>
</feature>
<evidence type="ECO:0000313" key="2">
    <source>
        <dbReference type="EMBL" id="GJN06111.1"/>
    </source>
</evidence>